<gene>
    <name evidence="2" type="ORF">KCU76_g20536</name>
</gene>
<sequence>YREPYQRYVDAQIDVRDKTYDHQYRTTHGPATHLGSEVDITERDYRRRTNPIAQDSYSQDTSGSYVQDYPTTTSARDYYHTSPAKEEVRVKSETRTTVDPPKKRKFDMGY</sequence>
<dbReference type="AlphaFoldDB" id="A0A9P8IWG0"/>
<reference evidence="2" key="2">
    <citation type="submission" date="2021-08" db="EMBL/GenBank/DDBJ databases">
        <authorList>
            <person name="Gostincar C."/>
            <person name="Sun X."/>
            <person name="Song Z."/>
            <person name="Gunde-Cimerman N."/>
        </authorList>
    </citation>
    <scope>NUCLEOTIDE SEQUENCE</scope>
    <source>
        <strain evidence="2">EXF-9911</strain>
    </source>
</reference>
<evidence type="ECO:0000313" key="2">
    <source>
        <dbReference type="EMBL" id="KAG9653328.1"/>
    </source>
</evidence>
<accession>A0A9P8IWG0</accession>
<dbReference type="OrthoDB" id="10525433at2759"/>
<evidence type="ECO:0000256" key="1">
    <source>
        <dbReference type="SAM" id="MobiDB-lite"/>
    </source>
</evidence>
<reference evidence="2" key="1">
    <citation type="journal article" date="2021" name="J Fungi (Basel)">
        <title>Virulence traits and population genomics of the black yeast Aureobasidium melanogenum.</title>
        <authorList>
            <person name="Cernosa A."/>
            <person name="Sun X."/>
            <person name="Gostincar C."/>
            <person name="Fang C."/>
            <person name="Gunde-Cimerman N."/>
            <person name="Song Z."/>
        </authorList>
    </citation>
    <scope>NUCLEOTIDE SEQUENCE</scope>
    <source>
        <strain evidence="2">EXF-9911</strain>
    </source>
</reference>
<organism evidence="2 3">
    <name type="scientific">Aureobasidium melanogenum</name>
    <name type="common">Aureobasidium pullulans var. melanogenum</name>
    <dbReference type="NCBI Taxonomy" id="46634"/>
    <lineage>
        <taxon>Eukaryota</taxon>
        <taxon>Fungi</taxon>
        <taxon>Dikarya</taxon>
        <taxon>Ascomycota</taxon>
        <taxon>Pezizomycotina</taxon>
        <taxon>Dothideomycetes</taxon>
        <taxon>Dothideomycetidae</taxon>
        <taxon>Dothideales</taxon>
        <taxon>Saccotheciaceae</taxon>
        <taxon>Aureobasidium</taxon>
    </lineage>
</organism>
<dbReference type="EMBL" id="JAHFXF010003024">
    <property type="protein sequence ID" value="KAG9653328.1"/>
    <property type="molecule type" value="Genomic_DNA"/>
</dbReference>
<feature type="compositionally biased region" description="Basic and acidic residues" evidence="1">
    <location>
        <begin position="77"/>
        <end position="96"/>
    </location>
</feature>
<comment type="caution">
    <text evidence="2">The sequence shown here is derived from an EMBL/GenBank/DDBJ whole genome shotgun (WGS) entry which is preliminary data.</text>
</comment>
<proteinExistence type="predicted"/>
<protein>
    <submittedName>
        <fullName evidence="2">Uncharacterized protein</fullName>
    </submittedName>
</protein>
<dbReference type="Proteomes" id="UP000779574">
    <property type="component" value="Unassembled WGS sequence"/>
</dbReference>
<feature type="non-terminal residue" evidence="2">
    <location>
        <position position="110"/>
    </location>
</feature>
<name>A0A9P8IWG0_AURME</name>
<evidence type="ECO:0000313" key="3">
    <source>
        <dbReference type="Proteomes" id="UP000779574"/>
    </source>
</evidence>
<feature type="compositionally biased region" description="Polar residues" evidence="1">
    <location>
        <begin position="51"/>
        <end position="75"/>
    </location>
</feature>
<feature type="non-terminal residue" evidence="2">
    <location>
        <position position="1"/>
    </location>
</feature>
<feature type="region of interest" description="Disordered" evidence="1">
    <location>
        <begin position="49"/>
        <end position="110"/>
    </location>
</feature>